<gene>
    <name evidence="2" type="ORF">LMG26858_02840</name>
</gene>
<feature type="transmembrane region" description="Helical" evidence="1">
    <location>
        <begin position="79"/>
        <end position="99"/>
    </location>
</feature>
<keyword evidence="1" id="KW-1133">Transmembrane helix</keyword>
<dbReference type="AlphaFoldDB" id="A0A6S7D9Z5"/>
<feature type="transmembrane region" description="Helical" evidence="1">
    <location>
        <begin position="41"/>
        <end position="67"/>
    </location>
</feature>
<reference evidence="2 3" key="1">
    <citation type="submission" date="2020-04" db="EMBL/GenBank/DDBJ databases">
        <authorList>
            <person name="De Canck E."/>
        </authorList>
    </citation>
    <scope>NUCLEOTIDE SEQUENCE [LARGE SCALE GENOMIC DNA]</scope>
    <source>
        <strain evidence="2 3">LMG 26858</strain>
    </source>
</reference>
<evidence type="ECO:0000256" key="1">
    <source>
        <dbReference type="SAM" id="Phobius"/>
    </source>
</evidence>
<dbReference type="Proteomes" id="UP000494117">
    <property type="component" value="Unassembled WGS sequence"/>
</dbReference>
<name>A0A6S7D9Z5_9BURK</name>
<evidence type="ECO:0000313" key="2">
    <source>
        <dbReference type="EMBL" id="CAB3873254.1"/>
    </source>
</evidence>
<sequence length="101" mass="10869">MFLYYRISFVLSVLALAAWTFGVAAYEAPRAGDGYGPDPLGVLLYLAIWPVGLLLAHSGLLACLVRARQPATILQGRQGIPIHLALGAGFLAYALYQFYPG</sequence>
<evidence type="ECO:0000313" key="3">
    <source>
        <dbReference type="Proteomes" id="UP000494117"/>
    </source>
</evidence>
<proteinExistence type="predicted"/>
<dbReference type="EMBL" id="CADILG010000019">
    <property type="protein sequence ID" value="CAB3873254.1"/>
    <property type="molecule type" value="Genomic_DNA"/>
</dbReference>
<keyword evidence="1" id="KW-0472">Membrane</keyword>
<keyword evidence="3" id="KW-1185">Reference proteome</keyword>
<accession>A0A6S7D9Z5</accession>
<protein>
    <submittedName>
        <fullName evidence="2">Uncharacterized protein</fullName>
    </submittedName>
</protein>
<organism evidence="2 3">
    <name type="scientific">Achromobacter anxifer</name>
    <dbReference type="NCBI Taxonomy" id="1287737"/>
    <lineage>
        <taxon>Bacteria</taxon>
        <taxon>Pseudomonadati</taxon>
        <taxon>Pseudomonadota</taxon>
        <taxon>Betaproteobacteria</taxon>
        <taxon>Burkholderiales</taxon>
        <taxon>Alcaligenaceae</taxon>
        <taxon>Achromobacter</taxon>
    </lineage>
</organism>
<keyword evidence="1" id="KW-0812">Transmembrane</keyword>